<keyword evidence="1" id="KW-0378">Hydrolase</keyword>
<protein>
    <submittedName>
        <fullName evidence="1">Predicted endonuclease distantly related to archaeal Holliday junction resolvase</fullName>
    </submittedName>
</protein>
<dbReference type="InterPro" id="IPR011335">
    <property type="entry name" value="Restrct_endonuc-II-like"/>
</dbReference>
<gene>
    <name evidence="1" type="ORF">MNBD_GAMMA12-1757</name>
</gene>
<dbReference type="Pfam" id="PF02021">
    <property type="entry name" value="UPF0102"/>
    <property type="match status" value="1"/>
</dbReference>
<dbReference type="InterPro" id="IPR011856">
    <property type="entry name" value="tRNA_endonuc-like_dom_sf"/>
</dbReference>
<reference evidence="1" key="1">
    <citation type="submission" date="2018-06" db="EMBL/GenBank/DDBJ databases">
        <authorList>
            <person name="Zhirakovskaya E."/>
        </authorList>
    </citation>
    <scope>NUCLEOTIDE SEQUENCE</scope>
</reference>
<sequence length="119" mass="14214">MKKSERGHCAEQIALTFLQQNRFSLLHQNYYCRFGEIDIIAQQQQLIIFVEVRYRKNNWYGNAVESVTKVKQDKITLTARYYIHEQLPDNQNFDFRFDVIALSSLNINKKLPDWIQGAW</sequence>
<dbReference type="HAMAP" id="MF_00048">
    <property type="entry name" value="UPF0102"/>
    <property type="match status" value="1"/>
</dbReference>
<dbReference type="AlphaFoldDB" id="A0A3B0Y7J2"/>
<keyword evidence="1" id="KW-0255">Endonuclease</keyword>
<keyword evidence="1" id="KW-0540">Nuclease</keyword>
<dbReference type="Gene3D" id="3.40.1350.10">
    <property type="match status" value="1"/>
</dbReference>
<dbReference type="SUPFAM" id="SSF52980">
    <property type="entry name" value="Restriction endonuclease-like"/>
    <property type="match status" value="1"/>
</dbReference>
<proteinExistence type="inferred from homology"/>
<accession>A0A3B0Y7J2</accession>
<dbReference type="GO" id="GO:0004519">
    <property type="term" value="F:endonuclease activity"/>
    <property type="evidence" value="ECO:0007669"/>
    <property type="project" value="UniProtKB-KW"/>
</dbReference>
<evidence type="ECO:0000313" key="1">
    <source>
        <dbReference type="EMBL" id="VAW72373.1"/>
    </source>
</evidence>
<dbReference type="PANTHER" id="PTHR34039:SF1">
    <property type="entry name" value="UPF0102 PROTEIN YRAN"/>
    <property type="match status" value="1"/>
</dbReference>
<dbReference type="InterPro" id="IPR003509">
    <property type="entry name" value="UPF0102_YraN-like"/>
</dbReference>
<dbReference type="NCBIfam" id="NF009150">
    <property type="entry name" value="PRK12497.1-3"/>
    <property type="match status" value="1"/>
</dbReference>
<name>A0A3B0Y7J2_9ZZZZ</name>
<dbReference type="EMBL" id="UOFL01000036">
    <property type="protein sequence ID" value="VAW72373.1"/>
    <property type="molecule type" value="Genomic_DNA"/>
</dbReference>
<dbReference type="PANTHER" id="PTHR34039">
    <property type="entry name" value="UPF0102 PROTEIN YRAN"/>
    <property type="match status" value="1"/>
</dbReference>
<dbReference type="NCBIfam" id="TIGR00252">
    <property type="entry name" value="YraN family protein"/>
    <property type="match status" value="1"/>
</dbReference>
<organism evidence="1">
    <name type="scientific">hydrothermal vent metagenome</name>
    <dbReference type="NCBI Taxonomy" id="652676"/>
    <lineage>
        <taxon>unclassified sequences</taxon>
        <taxon>metagenomes</taxon>
        <taxon>ecological metagenomes</taxon>
    </lineage>
</organism>
<dbReference type="GO" id="GO:0003676">
    <property type="term" value="F:nucleic acid binding"/>
    <property type="evidence" value="ECO:0007669"/>
    <property type="project" value="InterPro"/>
</dbReference>